<accession>A0A067T357</accession>
<evidence type="ECO:0000313" key="1">
    <source>
        <dbReference type="EMBL" id="KDR77620.1"/>
    </source>
</evidence>
<proteinExistence type="predicted"/>
<dbReference type="EMBL" id="KL142376">
    <property type="protein sequence ID" value="KDR77620.1"/>
    <property type="molecule type" value="Genomic_DNA"/>
</dbReference>
<reference evidence="2" key="1">
    <citation type="journal article" date="2014" name="Proc. Natl. Acad. Sci. U.S.A.">
        <title>Extensive sampling of basidiomycete genomes demonstrates inadequacy of the white-rot/brown-rot paradigm for wood decay fungi.</title>
        <authorList>
            <person name="Riley R."/>
            <person name="Salamov A.A."/>
            <person name="Brown D.W."/>
            <person name="Nagy L.G."/>
            <person name="Floudas D."/>
            <person name="Held B.W."/>
            <person name="Levasseur A."/>
            <person name="Lombard V."/>
            <person name="Morin E."/>
            <person name="Otillar R."/>
            <person name="Lindquist E.A."/>
            <person name="Sun H."/>
            <person name="LaButti K.M."/>
            <person name="Schmutz J."/>
            <person name="Jabbour D."/>
            <person name="Luo H."/>
            <person name="Baker S.E."/>
            <person name="Pisabarro A.G."/>
            <person name="Walton J.D."/>
            <person name="Blanchette R.A."/>
            <person name="Henrissat B."/>
            <person name="Martin F."/>
            <person name="Cullen D."/>
            <person name="Hibbett D.S."/>
            <person name="Grigoriev I.V."/>
        </authorList>
    </citation>
    <scope>NUCLEOTIDE SEQUENCE [LARGE SCALE GENOMIC DNA]</scope>
    <source>
        <strain evidence="2">CBS 339.88</strain>
    </source>
</reference>
<dbReference type="Proteomes" id="UP000027222">
    <property type="component" value="Unassembled WGS sequence"/>
</dbReference>
<gene>
    <name evidence="1" type="ORF">GALMADRAFT_409317</name>
</gene>
<dbReference type="AlphaFoldDB" id="A0A067T357"/>
<dbReference type="HOGENOM" id="CLU_158782_0_0_1"/>
<evidence type="ECO:0000313" key="2">
    <source>
        <dbReference type="Proteomes" id="UP000027222"/>
    </source>
</evidence>
<protein>
    <submittedName>
        <fullName evidence="1">Uncharacterized protein</fullName>
    </submittedName>
</protein>
<organism evidence="1 2">
    <name type="scientific">Galerina marginata (strain CBS 339.88)</name>
    <dbReference type="NCBI Taxonomy" id="685588"/>
    <lineage>
        <taxon>Eukaryota</taxon>
        <taxon>Fungi</taxon>
        <taxon>Dikarya</taxon>
        <taxon>Basidiomycota</taxon>
        <taxon>Agaricomycotina</taxon>
        <taxon>Agaricomycetes</taxon>
        <taxon>Agaricomycetidae</taxon>
        <taxon>Agaricales</taxon>
        <taxon>Agaricineae</taxon>
        <taxon>Strophariaceae</taxon>
        <taxon>Galerina</taxon>
    </lineage>
</organism>
<name>A0A067T357_GALM3</name>
<sequence length="102" mass="11398">MPRCFPGLALPISSAIPPPVWFPAVLSLCRALYVLILGPFQLSHSTFSCQRANLFCWGCSTCLLFRQVTFLNVNECHENDSASARIIFSIGLFPIFLNSNCW</sequence>
<keyword evidence="2" id="KW-1185">Reference proteome</keyword>